<sequence>MMCFSMSDNVRPSDPSSRKLSFVPSPSPPPGKRPRLLKLRPLLPKLQRLSPLLIATLHKLDERKILALLIQNRVSKAFTVDIHPGAMIGKGILLDYATAVVIGETAVIGDNVWILHGVTLGGTEKQCGDDDRRIDNTSSM</sequence>
<dbReference type="EMBL" id="JAAMPC010000006">
    <property type="protein sequence ID" value="KAG2309243.1"/>
    <property type="molecule type" value="Genomic_DNA"/>
</dbReference>
<evidence type="ECO:0008006" key="4">
    <source>
        <dbReference type="Google" id="ProtNLM"/>
    </source>
</evidence>
<gene>
    <name evidence="2" type="ORF">Bca52824_028991</name>
</gene>
<feature type="compositionally biased region" description="Polar residues" evidence="1">
    <location>
        <begin position="1"/>
        <end position="10"/>
    </location>
</feature>
<name>A0A8X7VD65_BRACI</name>
<organism evidence="2 3">
    <name type="scientific">Brassica carinata</name>
    <name type="common">Ethiopian mustard</name>
    <name type="synonym">Abyssinian cabbage</name>
    <dbReference type="NCBI Taxonomy" id="52824"/>
    <lineage>
        <taxon>Eukaryota</taxon>
        <taxon>Viridiplantae</taxon>
        <taxon>Streptophyta</taxon>
        <taxon>Embryophyta</taxon>
        <taxon>Tracheophyta</taxon>
        <taxon>Spermatophyta</taxon>
        <taxon>Magnoliopsida</taxon>
        <taxon>eudicotyledons</taxon>
        <taxon>Gunneridae</taxon>
        <taxon>Pentapetalae</taxon>
        <taxon>rosids</taxon>
        <taxon>malvids</taxon>
        <taxon>Brassicales</taxon>
        <taxon>Brassicaceae</taxon>
        <taxon>Brassiceae</taxon>
        <taxon>Brassica</taxon>
    </lineage>
</organism>
<keyword evidence="3" id="KW-1185">Reference proteome</keyword>
<proteinExistence type="predicted"/>
<evidence type="ECO:0000256" key="1">
    <source>
        <dbReference type="SAM" id="MobiDB-lite"/>
    </source>
</evidence>
<comment type="caution">
    <text evidence="2">The sequence shown here is derived from an EMBL/GenBank/DDBJ whole genome shotgun (WGS) entry which is preliminary data.</text>
</comment>
<evidence type="ECO:0000313" key="3">
    <source>
        <dbReference type="Proteomes" id="UP000886595"/>
    </source>
</evidence>
<dbReference type="OrthoDB" id="25818at2759"/>
<dbReference type="Proteomes" id="UP000886595">
    <property type="component" value="Unassembled WGS sequence"/>
</dbReference>
<reference evidence="2 3" key="1">
    <citation type="submission" date="2020-02" db="EMBL/GenBank/DDBJ databases">
        <authorList>
            <person name="Ma Q."/>
            <person name="Huang Y."/>
            <person name="Song X."/>
            <person name="Pei D."/>
        </authorList>
    </citation>
    <scope>NUCLEOTIDE SEQUENCE [LARGE SCALE GENOMIC DNA]</scope>
    <source>
        <strain evidence="2">Sxm20200214</strain>
        <tissue evidence="2">Leaf</tissue>
    </source>
</reference>
<feature type="region of interest" description="Disordered" evidence="1">
    <location>
        <begin position="1"/>
        <end position="34"/>
    </location>
</feature>
<evidence type="ECO:0000313" key="2">
    <source>
        <dbReference type="EMBL" id="KAG2309243.1"/>
    </source>
</evidence>
<dbReference type="AlphaFoldDB" id="A0A8X7VD65"/>
<dbReference type="InterPro" id="IPR011004">
    <property type="entry name" value="Trimer_LpxA-like_sf"/>
</dbReference>
<dbReference type="PANTHER" id="PTHR42811">
    <property type="entry name" value="SERINE ACETYLTRANSFERASE"/>
    <property type="match status" value="1"/>
</dbReference>
<protein>
    <recommendedName>
        <fullName evidence="4">Serine O-acetyltransferase</fullName>
    </recommendedName>
</protein>
<dbReference type="SUPFAM" id="SSF51161">
    <property type="entry name" value="Trimeric LpxA-like enzymes"/>
    <property type="match status" value="1"/>
</dbReference>
<dbReference type="Gene3D" id="2.160.10.10">
    <property type="entry name" value="Hexapeptide repeat proteins"/>
    <property type="match status" value="1"/>
</dbReference>
<accession>A0A8X7VD65</accession>